<dbReference type="RefSeq" id="XP_018134865.1">
    <property type="nucleotide sequence ID" value="XM_018270343.2"/>
</dbReference>
<evidence type="ECO:0000256" key="2">
    <source>
        <dbReference type="ARBA" id="ARBA00012688"/>
    </source>
</evidence>
<feature type="compositionally biased region" description="Polar residues" evidence="7">
    <location>
        <begin position="1752"/>
        <end position="1771"/>
    </location>
</feature>
<accession>A0A2P2SWA5</accession>
<dbReference type="SUPFAM" id="SSF51445">
    <property type="entry name" value="(Trans)glycosidases"/>
    <property type="match status" value="1"/>
</dbReference>
<protein>
    <recommendedName>
        <fullName evidence="2">alpha-1,3-glucan synthase</fullName>
        <ecNumber evidence="2">2.4.1.183</ecNumber>
    </recommendedName>
</protein>
<dbReference type="Pfam" id="PF26114">
    <property type="entry name" value="Ig_2_Mok13"/>
    <property type="match status" value="1"/>
</dbReference>
<dbReference type="Pfam" id="PF26108">
    <property type="entry name" value="GH_Mok13"/>
    <property type="match status" value="1"/>
</dbReference>
<dbReference type="InterPro" id="IPR058655">
    <property type="entry name" value="Mok11-14/Ags1-like"/>
</dbReference>
<evidence type="ECO:0000256" key="3">
    <source>
        <dbReference type="ARBA" id="ARBA00022676"/>
    </source>
</evidence>
<dbReference type="Proteomes" id="UP000091956">
    <property type="component" value="Unassembled WGS sequence"/>
</dbReference>
<keyword evidence="8" id="KW-1133">Transmembrane helix</keyword>
<dbReference type="FunFam" id="3.20.20.80:FF:000073">
    <property type="entry name" value="Alpha-1,3-glucan synthase Ags2"/>
    <property type="match status" value="1"/>
</dbReference>
<dbReference type="GO" id="GO:0070600">
    <property type="term" value="P:fungal-type cell wall (1-&gt;3)-alpha-glucan biosynthetic process"/>
    <property type="evidence" value="ECO:0007669"/>
    <property type="project" value="TreeGrafter"/>
</dbReference>
<dbReference type="EC" id="2.4.1.183" evidence="2"/>
<keyword evidence="9" id="KW-0732">Signal</keyword>
<dbReference type="InterPro" id="IPR058657">
    <property type="entry name" value="Mok11-13/Ags1-like_Ig"/>
</dbReference>
<dbReference type="InterPro" id="IPR058656">
    <property type="entry name" value="Mok11-13/Ags1-like_GH"/>
</dbReference>
<dbReference type="InterPro" id="IPR058659">
    <property type="entry name" value="Mok11-13/Ags1-like_CBM"/>
</dbReference>
<dbReference type="Gene3D" id="3.40.50.2000">
    <property type="entry name" value="Glycogen Phosphorylase B"/>
    <property type="match status" value="2"/>
</dbReference>
<feature type="transmembrane region" description="Helical" evidence="8">
    <location>
        <begin position="2102"/>
        <end position="2125"/>
    </location>
</feature>
<dbReference type="GeneID" id="28834201"/>
<dbReference type="InterPro" id="IPR017853">
    <property type="entry name" value="GH"/>
</dbReference>
<evidence type="ECO:0000256" key="8">
    <source>
        <dbReference type="SAM" id="Phobius"/>
    </source>
</evidence>
<evidence type="ECO:0000256" key="7">
    <source>
        <dbReference type="SAM" id="MobiDB-lite"/>
    </source>
</evidence>
<evidence type="ECO:0000256" key="4">
    <source>
        <dbReference type="ARBA" id="ARBA00022679"/>
    </source>
</evidence>
<evidence type="ECO:0000313" key="11">
    <source>
        <dbReference type="EMBL" id="OBU01133.1"/>
    </source>
</evidence>
<feature type="transmembrane region" description="Helical" evidence="8">
    <location>
        <begin position="2295"/>
        <end position="2318"/>
    </location>
</feature>
<keyword evidence="5" id="KW-0961">Cell wall biogenesis/degradation</keyword>
<dbReference type="PANTHER" id="PTHR47182:SF2">
    <property type="entry name" value="CELL WALL ALPHA-1,3-GLUCAN SYNTHASE AGS1"/>
    <property type="match status" value="1"/>
</dbReference>
<keyword evidence="3" id="KW-0328">Glycosyltransferase</keyword>
<dbReference type="InterPro" id="IPR058654">
    <property type="entry name" value="Mok11-14/Ags1-like_TM"/>
</dbReference>
<feature type="domain" description="Glycosyl hydrolase family 13 catalytic" evidence="10">
    <location>
        <begin position="63"/>
        <end position="523"/>
    </location>
</feature>
<evidence type="ECO:0000256" key="9">
    <source>
        <dbReference type="SAM" id="SignalP"/>
    </source>
</evidence>
<dbReference type="GO" id="GO:0009277">
    <property type="term" value="C:fungal-type cell wall"/>
    <property type="evidence" value="ECO:0007669"/>
    <property type="project" value="TreeGrafter"/>
</dbReference>
<dbReference type="SMART" id="SM00642">
    <property type="entry name" value="Aamy"/>
    <property type="match status" value="1"/>
</dbReference>
<feature type="transmembrane region" description="Helical" evidence="8">
    <location>
        <begin position="2077"/>
        <end position="2095"/>
    </location>
</feature>
<feature type="compositionally biased region" description="Basic residues" evidence="7">
    <location>
        <begin position="1972"/>
        <end position="1983"/>
    </location>
</feature>
<feature type="chain" id="PRO_5015155568" description="alpha-1,3-glucan synthase" evidence="9">
    <location>
        <begin position="20"/>
        <end position="2472"/>
    </location>
</feature>
<dbReference type="InterPro" id="IPR058658">
    <property type="entry name" value="Mok11-13/Ags1-like_Ig_2"/>
</dbReference>
<feature type="transmembrane region" description="Helical" evidence="8">
    <location>
        <begin position="1159"/>
        <end position="1185"/>
    </location>
</feature>
<organism evidence="11 12">
    <name type="scientific">Pseudogymnoascus verrucosus</name>
    <dbReference type="NCBI Taxonomy" id="342668"/>
    <lineage>
        <taxon>Eukaryota</taxon>
        <taxon>Fungi</taxon>
        <taxon>Dikarya</taxon>
        <taxon>Ascomycota</taxon>
        <taxon>Pezizomycotina</taxon>
        <taxon>Leotiomycetes</taxon>
        <taxon>Thelebolales</taxon>
        <taxon>Thelebolaceae</taxon>
        <taxon>Pseudogymnoascus</taxon>
    </lineage>
</organism>
<dbReference type="STRING" id="342668.A0A2P2SWA5"/>
<feature type="compositionally biased region" description="Low complexity" evidence="7">
    <location>
        <begin position="748"/>
        <end position="778"/>
    </location>
</feature>
<dbReference type="FunFam" id="3.40.50.2000:FF:000058">
    <property type="entry name" value="Alpha-1,3-glucan synthase Ags1"/>
    <property type="match status" value="1"/>
</dbReference>
<dbReference type="Pfam" id="PF26111">
    <property type="entry name" value="Ig_Mok13"/>
    <property type="match status" value="1"/>
</dbReference>
<proteinExistence type="inferred from homology"/>
<feature type="transmembrane region" description="Helical" evidence="8">
    <location>
        <begin position="2045"/>
        <end position="2065"/>
    </location>
</feature>
<feature type="transmembrane region" description="Helical" evidence="8">
    <location>
        <begin position="2216"/>
        <end position="2238"/>
    </location>
</feature>
<dbReference type="Pfam" id="PF00128">
    <property type="entry name" value="Alpha-amylase"/>
    <property type="match status" value="1"/>
</dbReference>
<feature type="transmembrane region" description="Helical" evidence="8">
    <location>
        <begin position="2330"/>
        <end position="2358"/>
    </location>
</feature>
<feature type="transmembrane region" description="Helical" evidence="8">
    <location>
        <begin position="2259"/>
        <end position="2275"/>
    </location>
</feature>
<evidence type="ECO:0000259" key="10">
    <source>
        <dbReference type="SMART" id="SM00642"/>
    </source>
</evidence>
<keyword evidence="12" id="KW-1185">Reference proteome</keyword>
<dbReference type="InterPro" id="IPR006047">
    <property type="entry name" value="GH13_cat_dom"/>
</dbReference>
<reference evidence="11 12" key="1">
    <citation type="submission" date="2016-03" db="EMBL/GenBank/DDBJ databases">
        <title>Comparative genomics of Pseudogymnoascus destructans, the fungus causing white-nose syndrome of bats.</title>
        <authorList>
            <person name="Palmer J.M."/>
            <person name="Drees K.P."/>
            <person name="Foster J.T."/>
            <person name="Lindner D.L."/>
        </authorList>
    </citation>
    <scope>NUCLEOTIDE SEQUENCE [LARGE SCALE GENOMIC DNA]</scope>
    <source>
        <strain evidence="11 12">UAMH 10579</strain>
    </source>
</reference>
<feature type="signal peptide" evidence="9">
    <location>
        <begin position="1"/>
        <end position="19"/>
    </location>
</feature>
<dbReference type="InterPro" id="IPR013534">
    <property type="entry name" value="Starch_synth_cat_dom"/>
</dbReference>
<dbReference type="Pfam" id="PF26122">
    <property type="entry name" value="CBM_Mok13"/>
    <property type="match status" value="1"/>
</dbReference>
<gene>
    <name evidence="11" type="primary">AGS1</name>
    <name evidence="11" type="ORF">VE01_00815</name>
</gene>
<feature type="transmembrane region" description="Helical" evidence="8">
    <location>
        <begin position="2445"/>
        <end position="2464"/>
    </location>
</feature>
<keyword evidence="8" id="KW-0812">Transmembrane</keyword>
<evidence type="ECO:0000256" key="6">
    <source>
        <dbReference type="ARBA" id="ARBA00048960"/>
    </source>
</evidence>
<dbReference type="PANTHER" id="PTHR47182">
    <property type="entry name" value="CELL WALL ALPHA-1,3-GLUCAN SYNTHASE AGS1-RELATED"/>
    <property type="match status" value="1"/>
</dbReference>
<comment type="similarity">
    <text evidence="1">Belongs to the glycosyltransferase group 1 family.</text>
</comment>
<dbReference type="GO" id="GO:0047657">
    <property type="term" value="F:alpha-1,3-glucan synthase activity"/>
    <property type="evidence" value="ECO:0007669"/>
    <property type="project" value="UniProtKB-EC"/>
</dbReference>
<dbReference type="Pfam" id="PF08323">
    <property type="entry name" value="Glyco_transf_5"/>
    <property type="match status" value="1"/>
</dbReference>
<feature type="region of interest" description="Disordered" evidence="7">
    <location>
        <begin position="719"/>
        <end position="785"/>
    </location>
</feature>
<comment type="catalytic activity">
    <reaction evidence="6">
        <text>[(1-&gt;3)-alpha-D-glucosyl](n) + UDP-alpha-D-glucose = [(1-&gt;3)-alpha-D-glucosyl](n+1) + UDP + H(+)</text>
        <dbReference type="Rhea" id="RHEA:19749"/>
        <dbReference type="Rhea" id="RHEA-COMP:11150"/>
        <dbReference type="Rhea" id="RHEA-COMP:11151"/>
        <dbReference type="ChEBI" id="CHEBI:15378"/>
        <dbReference type="ChEBI" id="CHEBI:28100"/>
        <dbReference type="ChEBI" id="CHEBI:58223"/>
        <dbReference type="ChEBI" id="CHEBI:58885"/>
        <dbReference type="EC" id="2.4.1.183"/>
    </reaction>
</comment>
<dbReference type="OrthoDB" id="512920at2759"/>
<dbReference type="SUPFAM" id="SSF53756">
    <property type="entry name" value="UDP-Glycosyltransferase/glycogen phosphorylase"/>
    <property type="match status" value="1"/>
</dbReference>
<feature type="transmembrane region" description="Helical" evidence="8">
    <location>
        <begin position="2169"/>
        <end position="2190"/>
    </location>
</feature>
<feature type="transmembrane region" description="Helical" evidence="8">
    <location>
        <begin position="2137"/>
        <end position="2157"/>
    </location>
</feature>
<dbReference type="Pfam" id="PF26127">
    <property type="entry name" value="12TM_Mok13"/>
    <property type="match status" value="1"/>
</dbReference>
<keyword evidence="4" id="KW-0808">Transferase</keyword>
<dbReference type="EMBL" id="KV460207">
    <property type="protein sequence ID" value="OBU01133.1"/>
    <property type="molecule type" value="Genomic_DNA"/>
</dbReference>
<evidence type="ECO:0000313" key="12">
    <source>
        <dbReference type="Proteomes" id="UP000091956"/>
    </source>
</evidence>
<sequence length="2472" mass="273191">MASLLRIALWGLYALGSNALRYEAEYVGYNLNEDDPTLGAVNNKWAGHTYHPSPTNWRFPFYTLFLDKFVNGDPSNDNINGTLFEHDSMQTMLRHGGDIQGLIDSLDYIAGMGVKGLYIAGTPWLNFPWGADSYSPLDFTLLDQHYGDIAKYREMVDEIHRRGMYIIVDTTMSTMGDLHGFEGHLNDSAPFKPTEYKVVLRDKTRQYHDFHPQTEDKYNETCAYPTFWDDTGHEVGQDVLSQLGGCFDSEFDQAGDIPGVGFFPDWQNQLGKYQSVQDRLREWMPSVREKLENFACLTIQKLDIDGYRFDKGTQITLDALAEINLSIRECAREVGKDNFFIAGEISGGNTFGSLYLGRGRTPEAYGNITLDEAVKLNNASNATLFMRDEDHGAYDAAAFHYSVYRSLTRFLGMQGFDASFYDVPADWVETWNVLLRSNDLVNPNTNKLDPRHMYGTANQDVFRWPAIQDGVEKQLLGSFITTIHMPGIPLMYYGEEQGLYLLDNTADNYLFGRQAMSASVAWQAHGCYNLSSSQYSHFGDVNAQKGCEDDKVSLDHRDPSHPIRNIIKGMHQMRLNYPVLNDGLFLQALSNQTQQIPIGEETREVGIWSAFRSGLPKIQDLSTAGGQGEQEVWLLYHNDNVTVNYAFNCLVDDLALVAPFPPGTVLRNLFYPYDEVTLLSGKVVPGFGSLDFTAAVEARAEPVNAVEAAAQTVAETVAETAAETATDTAASDLPTATKASTAEDKSSTETGTGKKASTTGKANISSTKTTTKPKATTTAPPPKFTSGCLKTVSLKPYEFRAYVPKAKWVAPNPMITRFVPGHDARLNATVPLGQQEDIEIALYFSNEMNCTSVTEGITITSTTEDATTASILEGSIKCANVPRQVELDVPGNIPSIWKFSATLTGVGHGVHAITVKDVAMETGTKSTGSTDKFLFRTGAQDNPIAFPRSANYSSSLLQRHDNGTLFISHKAAGANSWRYTLDWTNYSEWFLYQGGEVNIPPKNWTGTAKQKWKGEHVIVEYYNRDSGSSDYVQHGDLDSPPRRIPNLFALGSFNGFGADSGILNTFRLDKDGWWKYDLISEWPGQLQLNQWGINPDGLPDQTAVFGDIDNDQILDRTPPPTLRLASFDLKDAPAMPYLGYRLSVNDGTLAYTILPTGNMWFQIVVFVVSTVAPVLTGLFAVWGFMGAFYSVKFNKVGVRVKGMGALVPAFIGKRFAGKQKSRALIPGSAAASRLSLVPGAAGAAGAAADRRTILIATMEYDIEDWAIKIKIGGLGVMAQLMGKNLGHQDLIWVVPCVGGVEYPEAERAEPMSVTILGSTYEVEVQYHILRNITYVLLDAPVFRKQTKTDPYPARMDDLESAVYYSTWNQCIALAIARFPIDLYHINDYHGAAAPLYMLPDRTIPVCLSLHNAEFQGLWPLRNAKEFNEVCSVFNLPSEIVERYVQFGDVFNLLHAGASYIRLHQKGFGAVGVSAKYGARSHARYPIFWGLKKIGQLPNPDPTDLGEWSGKQDDSKVVIDEAFESARPGLKGQAQEWAGLNQDPDAELFVFVGRWSMQKGIDLIADVFPAVLESNPKVQLLTVGPVIDLYGKFAALKLDVMMKKYPGRVYSKPEFTALPPFIFSGAEFALIPSRDEPFGLVAVEFGRKGALGVGARVGGLGQMPGWWFTVESTTTAHMLSQFKGSIKEALASKLETRRKMRARSAKQRFPVAAWVEQLENLQSSAINTHVKEVERGGPRSGLSLPLPGRRSRGNSGTYSRPVSGMYSRSASMDATPAGGNSPPLHPVYFNPDNSIPSTATTSQITLNQSDFDRRRSPLDLGDDDNDLGDGRDRDSLISDPSKPVSLLSRDIPTPPEAEDGPSRDEGDGLLGNQARTRDGLGIHYQSRSRPVSMLSLNTVVGDKKDFLLQKVDPDFTDSKGEYYKAFEGKLADLSAGNSEDALCIEDYLVKSEREWYSDFKNAKLGRSSDRSRSGSRSRSRSRSRNRSDSGSSVLTKKNRASPTPVLYDGEHEAYNMGDDDDEWLLGQDYKPPTGVRYLMQRRIGDWPVYSFVLAFGQIMAANSYQVTLLSGTASSASIIYATGAIYIVFSVIWWILFRKAASVYVLSIPFIFYGSAFFLLGLVPVANSSKVAQTWLENIATGLYAAASPSGSIFFALNFGDEGGSPIKSWVFRACVIQGTQQIYVVALWAWGNYQNNILGTGAALSDSMITTTSLKFTGIMIPIACLIWGIGALCYFGLPSYYRQAPGHVPSFYKAIMRRNIVIWFFIVIIIQNYFLSASTGRNWQYLWSSNAAKIYQIALLAVFFFIIVWALLLLLFAKLSQGHSWILPLFAIGLIAPRWAQILWATSNIGILLPWTGSPLASALVSRSLWLWLGVLDAFQGVGFGMILLQTLTRLHIAYTLVGAQIFGSVATMVARATSPNREGQGDLFPDFSVGPLPGLSKPWFWVGLIFQLIITLGFLRFFRKEQLSKP</sequence>
<name>A0A2P2SWA5_9PEZI</name>
<feature type="transmembrane region" description="Helical" evidence="8">
    <location>
        <begin position="2370"/>
        <end position="2390"/>
    </location>
</feature>
<feature type="region of interest" description="Disordered" evidence="7">
    <location>
        <begin position="1963"/>
        <end position="2007"/>
    </location>
</feature>
<evidence type="ECO:0000256" key="5">
    <source>
        <dbReference type="ARBA" id="ARBA00023316"/>
    </source>
</evidence>
<feature type="region of interest" description="Disordered" evidence="7">
    <location>
        <begin position="1729"/>
        <end position="1873"/>
    </location>
</feature>
<feature type="compositionally biased region" description="Polar residues" evidence="7">
    <location>
        <begin position="1790"/>
        <end position="1808"/>
    </location>
</feature>
<evidence type="ECO:0000256" key="1">
    <source>
        <dbReference type="ARBA" id="ARBA00006122"/>
    </source>
</evidence>
<dbReference type="Gene3D" id="3.20.20.80">
    <property type="entry name" value="Glycosidases"/>
    <property type="match status" value="2"/>
</dbReference>
<keyword evidence="8" id="KW-0472">Membrane</keyword>
<dbReference type="FunFam" id="3.40.50.2000:FF:000052">
    <property type="entry name" value="Alpha-1,3-glucan synthase Ags2"/>
    <property type="match status" value="1"/>
</dbReference>
<feature type="compositionally biased region" description="Low complexity" evidence="7">
    <location>
        <begin position="719"/>
        <end position="730"/>
    </location>
</feature>
<reference evidence="12" key="2">
    <citation type="journal article" date="2018" name="Nat. Commun.">
        <title>Extreme sensitivity to ultraviolet light in the fungal pathogen causing white-nose syndrome of bats.</title>
        <authorList>
            <person name="Palmer J.M."/>
            <person name="Drees K.P."/>
            <person name="Foster J.T."/>
            <person name="Lindner D.L."/>
        </authorList>
    </citation>
    <scope>NUCLEOTIDE SEQUENCE [LARGE SCALE GENOMIC DNA]</scope>
    <source>
        <strain evidence="12">UAMH 10579</strain>
    </source>
</reference>
<feature type="transmembrane region" description="Helical" evidence="8">
    <location>
        <begin position="2397"/>
        <end position="2416"/>
    </location>
</feature>